<gene>
    <name evidence="1" type="ordered locus">Acin_2248</name>
</gene>
<proteinExistence type="predicted"/>
<accession>G4Q6F3</accession>
<dbReference type="PATRIC" id="fig|568816.4.peg.2178"/>
<reference evidence="1 2" key="1">
    <citation type="journal article" date="2011" name="J. Bacteriol.">
        <title>Complete genome sequence of Acidaminococcus intestini RYC-MR95, a Gram-negative bacterium from the phylum Firmicutes.</title>
        <authorList>
            <person name="D'Auria G."/>
            <person name="Galan J.C."/>
            <person name="Rodriguez-Alcayna M."/>
            <person name="Moya A."/>
            <person name="Baquero F."/>
            <person name="Latorre A."/>
        </authorList>
    </citation>
    <scope>NUCLEOTIDE SEQUENCE [LARGE SCALE GENOMIC DNA]</scope>
    <source>
        <strain evidence="1 2">RyC-MR95</strain>
    </source>
</reference>
<dbReference type="KEGG" id="ain:Acin_2248"/>
<keyword evidence="2" id="KW-1185">Reference proteome</keyword>
<evidence type="ECO:0000313" key="2">
    <source>
        <dbReference type="Proteomes" id="UP000007093"/>
    </source>
</evidence>
<evidence type="ECO:0000313" key="1">
    <source>
        <dbReference type="EMBL" id="AEQ23443.1"/>
    </source>
</evidence>
<name>G4Q6F3_ACIIR</name>
<dbReference type="Proteomes" id="UP000007093">
    <property type="component" value="Chromosome"/>
</dbReference>
<dbReference type="EMBL" id="CP003058">
    <property type="protein sequence ID" value="AEQ23443.1"/>
    <property type="molecule type" value="Genomic_DNA"/>
</dbReference>
<dbReference type="InParanoid" id="G4Q6F3"/>
<dbReference type="HOGENOM" id="CLU_2986039_0_0_9"/>
<dbReference type="AlphaFoldDB" id="G4Q6F3"/>
<sequence length="57" mass="6580">MQKANGRKYRKGKDYKANNTEAKIVRKKHKRSPKPDVEAGSVLGSNFYLIVVRGWFL</sequence>
<protein>
    <submittedName>
        <fullName evidence="1">Uncharacterized protein</fullName>
    </submittedName>
</protein>
<organism evidence="1 2">
    <name type="scientific">Acidaminococcus intestini (strain RyC-MR95)</name>
    <dbReference type="NCBI Taxonomy" id="568816"/>
    <lineage>
        <taxon>Bacteria</taxon>
        <taxon>Bacillati</taxon>
        <taxon>Bacillota</taxon>
        <taxon>Negativicutes</taxon>
        <taxon>Acidaminococcales</taxon>
        <taxon>Acidaminococcaceae</taxon>
        <taxon>Acidaminococcus</taxon>
    </lineage>
</organism>